<name>A0A812Y2P8_9DINO</name>
<organism evidence="2 3">
    <name type="scientific">Symbiodinium necroappetens</name>
    <dbReference type="NCBI Taxonomy" id="1628268"/>
    <lineage>
        <taxon>Eukaryota</taxon>
        <taxon>Sar</taxon>
        <taxon>Alveolata</taxon>
        <taxon>Dinophyceae</taxon>
        <taxon>Suessiales</taxon>
        <taxon>Symbiodiniaceae</taxon>
        <taxon>Symbiodinium</taxon>
    </lineage>
</organism>
<evidence type="ECO:0000313" key="3">
    <source>
        <dbReference type="Proteomes" id="UP000601435"/>
    </source>
</evidence>
<dbReference type="AlphaFoldDB" id="A0A812Y2P8"/>
<feature type="region of interest" description="Disordered" evidence="1">
    <location>
        <begin position="215"/>
        <end position="249"/>
    </location>
</feature>
<protein>
    <recommendedName>
        <fullName evidence="4">CCHC-type domain-containing protein</fullName>
    </recommendedName>
</protein>
<evidence type="ECO:0000256" key="1">
    <source>
        <dbReference type="SAM" id="MobiDB-lite"/>
    </source>
</evidence>
<sequence length="347" mass="39272">ANRPPDRRQGLRKADDPVLHRDDVDDIGLVLYQNLGGKAWVAAEELSLPRLASNDGVNYLVSWINARFLDLEVARIGRAFSDFFRRLRRKQGQIIREYNTEYDRLYARLREVGCSLPEECAAWLYLDRLSLDEPQELNLLASVGNSYSLHRLQQAAVLHDRGQRKPWESNRSNRRPHTAHVTDAGDELSDEEGSDLEDGVPEDVAVAYATYQSAKERYKEQARSRGYQGDRGGDKQKAKPADPGRDEKIRLMKSKSYCNSCGKKGHWHKDPECPNNVHQVRDVEVCHHVPAEVFSLRHDGESLVGITDTACAKSVAGTGWLQSYSNQIAAVFQKPELIKEAEAFRFG</sequence>
<keyword evidence="3" id="KW-1185">Reference proteome</keyword>
<feature type="compositionally biased region" description="Acidic residues" evidence="1">
    <location>
        <begin position="184"/>
        <end position="199"/>
    </location>
</feature>
<proteinExistence type="predicted"/>
<evidence type="ECO:0008006" key="4">
    <source>
        <dbReference type="Google" id="ProtNLM"/>
    </source>
</evidence>
<evidence type="ECO:0000313" key="2">
    <source>
        <dbReference type="EMBL" id="CAE7760535.1"/>
    </source>
</evidence>
<comment type="caution">
    <text evidence="2">The sequence shown here is derived from an EMBL/GenBank/DDBJ whole genome shotgun (WGS) entry which is preliminary data.</text>
</comment>
<dbReference type="OrthoDB" id="439267at2759"/>
<reference evidence="2" key="1">
    <citation type="submission" date="2021-02" db="EMBL/GenBank/DDBJ databases">
        <authorList>
            <person name="Dougan E. K."/>
            <person name="Rhodes N."/>
            <person name="Thang M."/>
            <person name="Chan C."/>
        </authorList>
    </citation>
    <scope>NUCLEOTIDE SEQUENCE</scope>
</reference>
<feature type="region of interest" description="Disordered" evidence="1">
    <location>
        <begin position="160"/>
        <end position="199"/>
    </location>
</feature>
<gene>
    <name evidence="2" type="ORF">SNEC2469_LOCUS22125</name>
</gene>
<feature type="non-terminal residue" evidence="2">
    <location>
        <position position="1"/>
    </location>
</feature>
<feature type="compositionally biased region" description="Basic and acidic residues" evidence="1">
    <location>
        <begin position="231"/>
        <end position="249"/>
    </location>
</feature>
<accession>A0A812Y2P8</accession>
<feature type="non-terminal residue" evidence="2">
    <location>
        <position position="347"/>
    </location>
</feature>
<dbReference type="EMBL" id="CAJNJA010039849">
    <property type="protein sequence ID" value="CAE7760535.1"/>
    <property type="molecule type" value="Genomic_DNA"/>
</dbReference>
<dbReference type="Proteomes" id="UP000601435">
    <property type="component" value="Unassembled WGS sequence"/>
</dbReference>